<dbReference type="GeneID" id="95977183"/>
<gene>
    <name evidence="2" type="ORF">AAFC00_003482</name>
</gene>
<feature type="compositionally biased region" description="Basic residues" evidence="1">
    <location>
        <begin position="1"/>
        <end position="11"/>
    </location>
</feature>
<dbReference type="RefSeq" id="XP_069200768.1">
    <property type="nucleotide sequence ID" value="XM_069342959.1"/>
</dbReference>
<keyword evidence="3" id="KW-1185">Reference proteome</keyword>
<feature type="region of interest" description="Disordered" evidence="1">
    <location>
        <begin position="1"/>
        <end position="56"/>
    </location>
</feature>
<feature type="compositionally biased region" description="Polar residues" evidence="1">
    <location>
        <begin position="28"/>
        <end position="39"/>
    </location>
</feature>
<reference evidence="2 3" key="1">
    <citation type="submission" date="2024-07" db="EMBL/GenBank/DDBJ databases">
        <title>Draft sequence of the Neodothiora populina.</title>
        <authorList>
            <person name="Drown D.D."/>
            <person name="Schuette U.S."/>
            <person name="Buechlein A.B."/>
            <person name="Rusch D.R."/>
            <person name="Winton L.W."/>
            <person name="Adams G.A."/>
        </authorList>
    </citation>
    <scope>NUCLEOTIDE SEQUENCE [LARGE SCALE GENOMIC DNA]</scope>
    <source>
        <strain evidence="2 3">CPC 39397</strain>
    </source>
</reference>
<comment type="caution">
    <text evidence="2">The sequence shown here is derived from an EMBL/GenBank/DDBJ whole genome shotgun (WGS) entry which is preliminary data.</text>
</comment>
<organism evidence="2 3">
    <name type="scientific">Neodothiora populina</name>
    <dbReference type="NCBI Taxonomy" id="2781224"/>
    <lineage>
        <taxon>Eukaryota</taxon>
        <taxon>Fungi</taxon>
        <taxon>Dikarya</taxon>
        <taxon>Ascomycota</taxon>
        <taxon>Pezizomycotina</taxon>
        <taxon>Dothideomycetes</taxon>
        <taxon>Dothideomycetidae</taxon>
        <taxon>Dothideales</taxon>
        <taxon>Dothioraceae</taxon>
        <taxon>Neodothiora</taxon>
    </lineage>
</organism>
<dbReference type="Proteomes" id="UP001562354">
    <property type="component" value="Unassembled WGS sequence"/>
</dbReference>
<protein>
    <submittedName>
        <fullName evidence="2">Uncharacterized protein</fullName>
    </submittedName>
</protein>
<name>A0ABR3PEV5_9PEZI</name>
<dbReference type="EMBL" id="JBFMKM010000008">
    <property type="protein sequence ID" value="KAL1304493.1"/>
    <property type="molecule type" value="Genomic_DNA"/>
</dbReference>
<accession>A0ABR3PEV5</accession>
<evidence type="ECO:0000313" key="3">
    <source>
        <dbReference type="Proteomes" id="UP001562354"/>
    </source>
</evidence>
<proteinExistence type="predicted"/>
<evidence type="ECO:0000256" key="1">
    <source>
        <dbReference type="SAM" id="MobiDB-lite"/>
    </source>
</evidence>
<sequence length="195" mass="21735">MQTQPRTRKRAAPGASPDLQQDVGAQPFQYQAMQDSPFNTDPMANYPPNPYDGLNTLDPSFYNTPALHSNQSQAFATNGAAASGSTNPSNQLVRRDTNQQLATRNPQRNQWNNYNDQRLSSESRVWENMEEDGEQDIDTKAAMAKKDAQAKRKQIPPLSKNLAAFWTLPTTPTSFAGPMMATPLLFWMKMSLLAP</sequence>
<evidence type="ECO:0000313" key="2">
    <source>
        <dbReference type="EMBL" id="KAL1304493.1"/>
    </source>
</evidence>